<dbReference type="RefSeq" id="WP_187429623.1">
    <property type="nucleotide sequence ID" value="NZ_CP143423.1"/>
</dbReference>
<reference evidence="2" key="1">
    <citation type="submission" date="2024-01" db="EMBL/GenBank/DDBJ databases">
        <title>Roseobacter fucihabitans sp. nov., isolated from the brown alga Fucus spiralis.</title>
        <authorList>
            <person name="Hahnke S."/>
            <person name="Berger M."/>
            <person name="Schlingloff A."/>
            <person name="Athale I."/>
            <person name="Neumann-Schaal M."/>
            <person name="Adenaya A."/>
            <person name="Poehlein A."/>
            <person name="Daniel R."/>
            <person name="Pertersen J."/>
            <person name="Brinkhoff T."/>
        </authorList>
    </citation>
    <scope>NUCLEOTIDE SEQUENCE [LARGE SCALE GENOMIC DNA]</scope>
    <source>
        <strain evidence="2">B14</strain>
    </source>
</reference>
<accession>A0ABZ2BTN1</accession>
<sequence>MKIFDCFVFHDELDLLEIRLSEMSADVDFFVIAEAALTFTGQSKPSHLKDNWGRFEKWHSQMIHVFVTSFPETRERWTLEKYQRDQLVRGLEKAEEDDIVLISDVDEIISAKTLTRIRSAPPAKNEVLCLEQRWFQFFLDNELYEKWLRTGPRAALRRTMNSPQGMRNVRGPAKGKIWANALRGLRSSIALRRPIKERWLKMPDGTSHGSEGLRRLTEKRFLLRRTVISPTNWGMPKVRLSMWLR</sequence>
<evidence type="ECO:0008006" key="3">
    <source>
        <dbReference type="Google" id="ProtNLM"/>
    </source>
</evidence>
<evidence type="ECO:0000313" key="2">
    <source>
        <dbReference type="Proteomes" id="UP001318682"/>
    </source>
</evidence>
<dbReference type="Proteomes" id="UP001318682">
    <property type="component" value="Chromosome"/>
</dbReference>
<keyword evidence="2" id="KW-1185">Reference proteome</keyword>
<protein>
    <recommendedName>
        <fullName evidence="3">N-acetylglucosaminyltransferase</fullName>
    </recommendedName>
</protein>
<dbReference type="InterPro" id="IPR006813">
    <property type="entry name" value="Glyco_trans_17"/>
</dbReference>
<proteinExistence type="predicted"/>
<dbReference type="Pfam" id="PF04724">
    <property type="entry name" value="Glyco_transf_17"/>
    <property type="match status" value="1"/>
</dbReference>
<evidence type="ECO:0000313" key="1">
    <source>
        <dbReference type="EMBL" id="WVX49372.1"/>
    </source>
</evidence>
<dbReference type="EMBL" id="CP143423">
    <property type="protein sequence ID" value="WVX49372.1"/>
    <property type="molecule type" value="Genomic_DNA"/>
</dbReference>
<gene>
    <name evidence="1" type="ORF">ROLI_024650</name>
</gene>
<name>A0ABZ2BTN1_9RHOB</name>
<dbReference type="PANTHER" id="PTHR12224">
    <property type="entry name" value="BETA-1,4-MANNOSYL-GLYCOPROTEIN BETA-1,4-N-ACETYLGLUCOSAMINYL-TRANSFERASE"/>
    <property type="match status" value="1"/>
</dbReference>
<organism evidence="1 2">
    <name type="scientific">Roseobacter fucihabitans</name>
    <dbReference type="NCBI Taxonomy" id="1537242"/>
    <lineage>
        <taxon>Bacteria</taxon>
        <taxon>Pseudomonadati</taxon>
        <taxon>Pseudomonadota</taxon>
        <taxon>Alphaproteobacteria</taxon>
        <taxon>Rhodobacterales</taxon>
        <taxon>Roseobacteraceae</taxon>
        <taxon>Roseobacter</taxon>
    </lineage>
</organism>
<dbReference type="PANTHER" id="PTHR12224:SF0">
    <property type="entry name" value="BETA-1,4-MANNOSYL-GLYCOPROTEIN 4-BETA-N-ACETYLGLUCOSAMINYLTRANSFERASE"/>
    <property type="match status" value="1"/>
</dbReference>